<evidence type="ECO:0000256" key="1">
    <source>
        <dbReference type="SAM" id="MobiDB-lite"/>
    </source>
</evidence>
<sequence length="86" mass="9613">MRGRRAPCDLARKLARADKANGHLWESMDVKFPSLREKGYNELAGARQQIEGGEQDRWNLGGGTGGKMREGSGRKSWKQQSVQARV</sequence>
<dbReference type="Proteomes" id="UP001519460">
    <property type="component" value="Unassembled WGS sequence"/>
</dbReference>
<dbReference type="AlphaFoldDB" id="A0ABD0KG82"/>
<comment type="caution">
    <text evidence="2">The sequence shown here is derived from an EMBL/GenBank/DDBJ whole genome shotgun (WGS) entry which is preliminary data.</text>
</comment>
<dbReference type="EMBL" id="JACVVK020000182">
    <property type="protein sequence ID" value="KAK7486178.1"/>
    <property type="molecule type" value="Genomic_DNA"/>
</dbReference>
<gene>
    <name evidence="2" type="ORF">BaRGS_00022501</name>
</gene>
<reference evidence="2 3" key="1">
    <citation type="journal article" date="2023" name="Sci. Data">
        <title>Genome assembly of the Korean intertidal mud-creeper Batillaria attramentaria.</title>
        <authorList>
            <person name="Patra A.K."/>
            <person name="Ho P.T."/>
            <person name="Jun S."/>
            <person name="Lee S.J."/>
            <person name="Kim Y."/>
            <person name="Won Y.J."/>
        </authorList>
    </citation>
    <scope>NUCLEOTIDE SEQUENCE [LARGE SCALE GENOMIC DNA]</scope>
    <source>
        <strain evidence="2">Wonlab-2016</strain>
    </source>
</reference>
<feature type="region of interest" description="Disordered" evidence="1">
    <location>
        <begin position="48"/>
        <end position="86"/>
    </location>
</feature>
<accession>A0ABD0KG82</accession>
<proteinExistence type="predicted"/>
<protein>
    <submittedName>
        <fullName evidence="2">Uncharacterized protein</fullName>
    </submittedName>
</protein>
<evidence type="ECO:0000313" key="2">
    <source>
        <dbReference type="EMBL" id="KAK7486178.1"/>
    </source>
</evidence>
<organism evidence="2 3">
    <name type="scientific">Batillaria attramentaria</name>
    <dbReference type="NCBI Taxonomy" id="370345"/>
    <lineage>
        <taxon>Eukaryota</taxon>
        <taxon>Metazoa</taxon>
        <taxon>Spiralia</taxon>
        <taxon>Lophotrochozoa</taxon>
        <taxon>Mollusca</taxon>
        <taxon>Gastropoda</taxon>
        <taxon>Caenogastropoda</taxon>
        <taxon>Sorbeoconcha</taxon>
        <taxon>Cerithioidea</taxon>
        <taxon>Batillariidae</taxon>
        <taxon>Batillaria</taxon>
    </lineage>
</organism>
<name>A0ABD0KG82_9CAEN</name>
<keyword evidence="3" id="KW-1185">Reference proteome</keyword>
<evidence type="ECO:0000313" key="3">
    <source>
        <dbReference type="Proteomes" id="UP001519460"/>
    </source>
</evidence>